<dbReference type="InterPro" id="IPR000504">
    <property type="entry name" value="RRM_dom"/>
</dbReference>
<dbReference type="EMBL" id="CAUJNA010003303">
    <property type="protein sequence ID" value="CAJ1398517.1"/>
    <property type="molecule type" value="Genomic_DNA"/>
</dbReference>
<dbReference type="GO" id="GO:0003723">
    <property type="term" value="F:RNA binding"/>
    <property type="evidence" value="ECO:0007669"/>
    <property type="project" value="UniProtKB-UniRule"/>
</dbReference>
<dbReference type="Gene3D" id="3.30.70.330">
    <property type="match status" value="1"/>
</dbReference>
<dbReference type="PROSITE" id="PS50102">
    <property type="entry name" value="RRM"/>
    <property type="match status" value="1"/>
</dbReference>
<dbReference type="SUPFAM" id="SSF54928">
    <property type="entry name" value="RNA-binding domain, RBD"/>
    <property type="match status" value="1"/>
</dbReference>
<gene>
    <name evidence="3" type="ORF">EVOR1521_LOCUS22296</name>
</gene>
<dbReference type="CDD" id="cd12277">
    <property type="entry name" value="RRM3_MEI2_EAR1_like"/>
    <property type="match status" value="1"/>
</dbReference>
<feature type="domain" description="RRM" evidence="2">
    <location>
        <begin position="166"/>
        <end position="251"/>
    </location>
</feature>
<dbReference type="InterPro" id="IPR012677">
    <property type="entry name" value="Nucleotide-bd_a/b_plait_sf"/>
</dbReference>
<reference evidence="3" key="1">
    <citation type="submission" date="2023-08" db="EMBL/GenBank/DDBJ databases">
        <authorList>
            <person name="Chen Y."/>
            <person name="Shah S."/>
            <person name="Dougan E. K."/>
            <person name="Thang M."/>
            <person name="Chan C."/>
        </authorList>
    </citation>
    <scope>NUCLEOTIDE SEQUENCE</scope>
</reference>
<dbReference type="InterPro" id="IPR007201">
    <property type="entry name" value="Mei2-like_Rrm_C"/>
</dbReference>
<accession>A0AA36J3N5</accession>
<keyword evidence="1" id="KW-0694">RNA-binding</keyword>
<dbReference type="Pfam" id="PF04059">
    <property type="entry name" value="RRM_2"/>
    <property type="match status" value="1"/>
</dbReference>
<dbReference type="Proteomes" id="UP001178507">
    <property type="component" value="Unassembled WGS sequence"/>
</dbReference>
<comment type="caution">
    <text evidence="3">The sequence shown here is derived from an EMBL/GenBank/DDBJ whole genome shotgun (WGS) entry which is preliminary data.</text>
</comment>
<evidence type="ECO:0000313" key="3">
    <source>
        <dbReference type="EMBL" id="CAJ1398517.1"/>
    </source>
</evidence>
<proteinExistence type="predicted"/>
<sequence length="285" mass="32695">MICGEESAFMGYGPTYAYQPIVVSRLEPVFPSMPGPSVLSTQPAKLPPCYVAHNPMPYQAQVQAYPYVIPPPPPPYPQPLQQQMQMQACNQCSEPKHQLLLDQFLKPPREASHEEREGYDKPEHGQKCSTKKVLMPGLVSTDSDDLSPQGLRDAENVANLFIEDKTTVMLRNIPNRYTCEELLSEVMIAGFDRKFDFFYLPMDFKTKRNRGYGFINFNSASVAQQFVLAFHRRQLKLYSSKKILEVAPAVTQGYHANMSKYFEKDSERIKNDWFRPMLFNTEAFE</sequence>
<dbReference type="AlphaFoldDB" id="A0AA36J3N5"/>
<keyword evidence="4" id="KW-1185">Reference proteome</keyword>
<name>A0AA36J3N5_9DINO</name>
<evidence type="ECO:0000256" key="1">
    <source>
        <dbReference type="PROSITE-ProRule" id="PRU00176"/>
    </source>
</evidence>
<dbReference type="InterPro" id="IPR035979">
    <property type="entry name" value="RBD_domain_sf"/>
</dbReference>
<evidence type="ECO:0000313" key="4">
    <source>
        <dbReference type="Proteomes" id="UP001178507"/>
    </source>
</evidence>
<evidence type="ECO:0000259" key="2">
    <source>
        <dbReference type="PROSITE" id="PS50102"/>
    </source>
</evidence>
<protein>
    <recommendedName>
        <fullName evidence="2">RRM domain-containing protein</fullName>
    </recommendedName>
</protein>
<organism evidence="3 4">
    <name type="scientific">Effrenium voratum</name>
    <dbReference type="NCBI Taxonomy" id="2562239"/>
    <lineage>
        <taxon>Eukaryota</taxon>
        <taxon>Sar</taxon>
        <taxon>Alveolata</taxon>
        <taxon>Dinophyceae</taxon>
        <taxon>Suessiales</taxon>
        <taxon>Symbiodiniaceae</taxon>
        <taxon>Effrenium</taxon>
    </lineage>
</organism>